<dbReference type="InterPro" id="IPR032197">
    <property type="entry name" value="Atg7_N"/>
</dbReference>
<keyword evidence="8" id="KW-0812">Transmembrane</keyword>
<dbReference type="Proteomes" id="UP000605970">
    <property type="component" value="Unassembled WGS sequence"/>
</dbReference>
<dbReference type="InterPro" id="IPR042523">
    <property type="entry name" value="Atg7_N_2"/>
</dbReference>
<evidence type="ECO:0000256" key="3">
    <source>
        <dbReference type="ARBA" id="ARBA00022448"/>
    </source>
</evidence>
<comment type="subunit">
    <text evidence="7">Homodimer.</text>
</comment>
<gene>
    <name evidence="11" type="ORF">Mgra_00009940</name>
</gene>
<dbReference type="AlphaFoldDB" id="A0A8S9Z6J2"/>
<dbReference type="Pfam" id="PF16420">
    <property type="entry name" value="ATG7_N"/>
    <property type="match status" value="1"/>
</dbReference>
<evidence type="ECO:0000313" key="12">
    <source>
        <dbReference type="Proteomes" id="UP000605970"/>
    </source>
</evidence>
<evidence type="ECO:0000259" key="9">
    <source>
        <dbReference type="Pfam" id="PF00899"/>
    </source>
</evidence>
<keyword evidence="4 7" id="KW-0653">Protein transport</keyword>
<evidence type="ECO:0000256" key="7">
    <source>
        <dbReference type="RuleBase" id="RU366022"/>
    </source>
</evidence>
<feature type="domain" description="Ubiquitin-like modifier-activating enzyme Atg7 N-terminal" evidence="10">
    <location>
        <begin position="51"/>
        <end position="261"/>
    </location>
</feature>
<dbReference type="InterPro" id="IPR045886">
    <property type="entry name" value="ThiF/MoeB/HesA"/>
</dbReference>
<dbReference type="GO" id="GO:0034727">
    <property type="term" value="P:piecemeal microautophagy of the nucleus"/>
    <property type="evidence" value="ECO:0007669"/>
    <property type="project" value="TreeGrafter"/>
</dbReference>
<dbReference type="NCBIfam" id="TIGR01381">
    <property type="entry name" value="E1_like_apg7"/>
    <property type="match status" value="1"/>
</dbReference>
<dbReference type="SUPFAM" id="SSF69572">
    <property type="entry name" value="Activating enzymes of the ubiquitin-like proteins"/>
    <property type="match status" value="1"/>
</dbReference>
<evidence type="ECO:0000256" key="8">
    <source>
        <dbReference type="SAM" id="Phobius"/>
    </source>
</evidence>
<dbReference type="PANTHER" id="PTHR10953">
    <property type="entry name" value="UBIQUITIN-ACTIVATING ENZYME E1"/>
    <property type="match status" value="1"/>
</dbReference>
<dbReference type="FunFam" id="3.40.50.720:FF:000243">
    <property type="entry name" value="Ubiquitin-like modifier-activating enzyme ATG7"/>
    <property type="match status" value="1"/>
</dbReference>
<sequence>MNLLNLLIAILHFMELNLLTVYYVLTMNLLKIYLIMRRKSIQESALSKDPLLLFNTKKAFMELNRTIMLKEIAENLWALITSNEWLKRPAALNTFYLTAFADVKNFSYYFWNCIPALLFPENIHQTTQFESPNMELHALAYEFLIKNNGNAFLLTNDYLTLKLDKLIEQTSPEDFLLVFPNPSELEEKYGWSLRNLLAAIAFLKPQWSNLRVYSLTRIYQYSFIASLSWDKVKLGIIPKCVGWERTSSDKLTFRSVDLKFMLDPINIMEQSVDLNLKLIRWRQAPNISLANFTSLRVLLIGAGTLGCNIARGLLGWGVRNFTFIDYATVSYNNPVRQSLFCFNDCLVSGLSKAEAAANSLRLIYPKVEAKGIHMKVPMPGYPFSEEEEENVKYQCKQLEDCIKDCDVLFLVMDSRESRWLPTLLASVHNKLAITVALGFDDFVILRHGTNNSENQQNEFNKELEISELLKDLPTELPGSLLGCYFCNDVTAPGNSTSERALDQHCTISRAGISMIASGFAVELLASILQHKLGADAPARMGEINASSSLLGATPHEIRGFVSSFQQIMPTIRRFDRCTACGYSVRQLYCQEGFKFLSKIFNDPTELERVSGLTELQRQANDFQTQMIELDDNESISSI</sequence>
<keyword evidence="12" id="KW-1185">Reference proteome</keyword>
<evidence type="ECO:0000256" key="2">
    <source>
        <dbReference type="ARBA" id="ARBA00017647"/>
    </source>
</evidence>
<dbReference type="InterPro" id="IPR042522">
    <property type="entry name" value="Atg7_N_1"/>
</dbReference>
<keyword evidence="7" id="KW-0963">Cytoplasm</keyword>
<comment type="subcellular location">
    <subcellularLocation>
        <location evidence="7">Cytoplasm</location>
    </subcellularLocation>
    <subcellularLocation>
        <location evidence="7">Preautophagosomal structure</location>
    </subcellularLocation>
</comment>
<dbReference type="GO" id="GO:0006995">
    <property type="term" value="P:cellular response to nitrogen starvation"/>
    <property type="evidence" value="ECO:0007669"/>
    <property type="project" value="TreeGrafter"/>
</dbReference>
<feature type="transmembrane region" description="Helical" evidence="8">
    <location>
        <begin position="6"/>
        <end position="30"/>
    </location>
</feature>
<dbReference type="Gene3D" id="3.40.50.720">
    <property type="entry name" value="NAD(P)-binding Rossmann-like Domain"/>
    <property type="match status" value="1"/>
</dbReference>
<evidence type="ECO:0000256" key="1">
    <source>
        <dbReference type="ARBA" id="ARBA00010931"/>
    </source>
</evidence>
<keyword evidence="3 7" id="KW-0813">Transport</keyword>
<dbReference type="GO" id="GO:0000422">
    <property type="term" value="P:autophagy of mitochondrion"/>
    <property type="evidence" value="ECO:0007669"/>
    <property type="project" value="TreeGrafter"/>
</dbReference>
<comment type="function">
    <text evidence="7">E1-like activating enzyme involved in the 2 ubiquitin-like systems required for autophagy.</text>
</comment>
<accession>A0A8S9Z6J2</accession>
<dbReference type="Gene3D" id="3.40.140.70">
    <property type="entry name" value="Ubiquitin-like modifier-activating enzyme ATG7 N-terminal domain"/>
    <property type="match status" value="1"/>
</dbReference>
<evidence type="ECO:0000256" key="5">
    <source>
        <dbReference type="ARBA" id="ARBA00023006"/>
    </source>
</evidence>
<feature type="domain" description="THIF-type NAD/FAD binding fold" evidence="9">
    <location>
        <begin position="288"/>
        <end position="532"/>
    </location>
</feature>
<comment type="similarity">
    <text evidence="1 7">Belongs to the ATG7 family.</text>
</comment>
<dbReference type="InterPro" id="IPR035985">
    <property type="entry name" value="Ubiquitin-activating_enz"/>
</dbReference>
<name>A0A8S9Z6J2_9BILA</name>
<reference evidence="11" key="1">
    <citation type="journal article" date="2020" name="Ecol. Evol.">
        <title>Genome structure and content of the rice root-knot nematode (Meloidogyne graminicola).</title>
        <authorList>
            <person name="Phan N.T."/>
            <person name="Danchin E.G.J."/>
            <person name="Klopp C."/>
            <person name="Perfus-Barbeoch L."/>
            <person name="Kozlowski D.K."/>
            <person name="Koutsovoulos G.D."/>
            <person name="Lopez-Roques C."/>
            <person name="Bouchez O."/>
            <person name="Zahm M."/>
            <person name="Besnard G."/>
            <person name="Bellafiore S."/>
        </authorList>
    </citation>
    <scope>NUCLEOTIDE SEQUENCE</scope>
    <source>
        <strain evidence="11">VN-18</strain>
    </source>
</reference>
<organism evidence="11 12">
    <name type="scientific">Meloidogyne graminicola</name>
    <dbReference type="NCBI Taxonomy" id="189291"/>
    <lineage>
        <taxon>Eukaryota</taxon>
        <taxon>Metazoa</taxon>
        <taxon>Ecdysozoa</taxon>
        <taxon>Nematoda</taxon>
        <taxon>Chromadorea</taxon>
        <taxon>Rhabditida</taxon>
        <taxon>Tylenchina</taxon>
        <taxon>Tylenchomorpha</taxon>
        <taxon>Tylenchoidea</taxon>
        <taxon>Meloidogynidae</taxon>
        <taxon>Meloidogyninae</taxon>
        <taxon>Meloidogyne</taxon>
    </lineage>
</organism>
<keyword evidence="8" id="KW-1133">Transmembrane helix</keyword>
<keyword evidence="8" id="KW-0472">Membrane</keyword>
<evidence type="ECO:0000256" key="4">
    <source>
        <dbReference type="ARBA" id="ARBA00022927"/>
    </source>
</evidence>
<dbReference type="GO" id="GO:0019778">
    <property type="term" value="F:Atg12 activating enzyme activity"/>
    <property type="evidence" value="ECO:0007669"/>
    <property type="project" value="TreeGrafter"/>
</dbReference>
<dbReference type="Gene3D" id="3.40.140.100">
    <property type="entry name" value="Ubiquitin-like modifier-activating enzyme ATG7 C-terminal domain"/>
    <property type="match status" value="1"/>
</dbReference>
<keyword evidence="5 7" id="KW-0072">Autophagy</keyword>
<dbReference type="Pfam" id="PF00899">
    <property type="entry name" value="ThiF"/>
    <property type="match status" value="1"/>
</dbReference>
<dbReference type="EMBL" id="JABEBT010000199">
    <property type="protein sequence ID" value="KAF7624787.1"/>
    <property type="molecule type" value="Genomic_DNA"/>
</dbReference>
<feature type="active site" description="Glycyl thioester intermediate" evidence="6">
    <location>
        <position position="505"/>
    </location>
</feature>
<evidence type="ECO:0000313" key="11">
    <source>
        <dbReference type="EMBL" id="KAF7624787.1"/>
    </source>
</evidence>
<comment type="caution">
    <text evidence="11">The sequence shown here is derived from an EMBL/GenBank/DDBJ whole genome shotgun (WGS) entry which is preliminary data.</text>
</comment>
<keyword evidence="7" id="KW-0833">Ubl conjugation pathway</keyword>
<dbReference type="GO" id="GO:0019779">
    <property type="term" value="F:Atg8 activating enzyme activity"/>
    <property type="evidence" value="ECO:0007669"/>
    <property type="project" value="TreeGrafter"/>
</dbReference>
<protein>
    <recommendedName>
        <fullName evidence="2 7">Ubiquitin-like modifier-activating enzyme ATG7</fullName>
    </recommendedName>
    <alternativeName>
        <fullName evidence="7">Autophagy-related protein 7</fullName>
    </alternativeName>
</protein>
<evidence type="ECO:0000259" key="10">
    <source>
        <dbReference type="Pfam" id="PF16420"/>
    </source>
</evidence>
<dbReference type="PANTHER" id="PTHR10953:SF3">
    <property type="entry name" value="UBIQUITIN-LIKE MODIFIER-ACTIVATING ENZYME ATG7"/>
    <property type="match status" value="1"/>
</dbReference>
<dbReference type="GO" id="GO:0000407">
    <property type="term" value="C:phagophore assembly site"/>
    <property type="evidence" value="ECO:0007669"/>
    <property type="project" value="UniProtKB-SubCell"/>
</dbReference>
<dbReference type="OrthoDB" id="338614at2759"/>
<dbReference type="GO" id="GO:0015031">
    <property type="term" value="P:protein transport"/>
    <property type="evidence" value="ECO:0007669"/>
    <property type="project" value="UniProtKB-UniRule"/>
</dbReference>
<dbReference type="GO" id="GO:0032446">
    <property type="term" value="P:protein modification by small protein conjugation"/>
    <property type="evidence" value="ECO:0007669"/>
    <property type="project" value="TreeGrafter"/>
</dbReference>
<evidence type="ECO:0000256" key="6">
    <source>
        <dbReference type="PIRSR" id="PIRSR606285-1"/>
    </source>
</evidence>
<dbReference type="GO" id="GO:0000045">
    <property type="term" value="P:autophagosome assembly"/>
    <property type="evidence" value="ECO:0007669"/>
    <property type="project" value="TreeGrafter"/>
</dbReference>
<proteinExistence type="inferred from homology"/>
<dbReference type="InterPro" id="IPR006285">
    <property type="entry name" value="Atg7"/>
</dbReference>
<dbReference type="InterPro" id="IPR000594">
    <property type="entry name" value="ThiF_NAD_FAD-bd"/>
</dbReference>